<dbReference type="OrthoDB" id="9800643at2"/>
<gene>
    <name evidence="7" type="ORF">AOC05_08975</name>
</gene>
<dbReference type="Gene3D" id="3.40.50.150">
    <property type="entry name" value="Vaccinia Virus protein VP39"/>
    <property type="match status" value="1"/>
</dbReference>
<evidence type="ECO:0000256" key="2">
    <source>
        <dbReference type="ARBA" id="ARBA00022603"/>
    </source>
</evidence>
<protein>
    <recommendedName>
        <fullName evidence="1">peptide chain release factor N(5)-glutamine methyltransferase</fullName>
        <ecNumber evidence="1">2.1.1.297</ecNumber>
    </recommendedName>
</protein>
<evidence type="ECO:0000256" key="5">
    <source>
        <dbReference type="ARBA" id="ARBA00048391"/>
    </source>
</evidence>
<evidence type="ECO:0000256" key="4">
    <source>
        <dbReference type="ARBA" id="ARBA00022691"/>
    </source>
</evidence>
<keyword evidence="8" id="KW-1185">Reference proteome</keyword>
<dbReference type="PATRIC" id="fig|656366.3.peg.1950"/>
<sequence>MELLGFLAEDSVVAALRAAGCVYPEDEAAILCEAAGTSEELARMLAHRVAGFPLECIVGWAGFRGLRIAVAAGVFVPRRRTEFLVERAVAVLRSGDRAPGSSPPRLPIVLDLCCGSGAVGAALVHERGALELHAADIDPAAVACAARNLKALKGHAHCGDLFLAIPSRLRGKVDVIVANAPYVPTAEIAFMPAEARLHEPDAALNGGVDGLEIQGRIAAQAPAWLRPGGSLLMETSTRQAAASAGIMVAHGFSVTIAHSEDLDGTVVTGCGPSLAATVHKPRESG</sequence>
<keyword evidence="3" id="KW-0808">Transferase</keyword>
<dbReference type="KEGG" id="aaq:AOC05_08975"/>
<dbReference type="PANTHER" id="PTHR18895">
    <property type="entry name" value="HEMK METHYLTRANSFERASE"/>
    <property type="match status" value="1"/>
</dbReference>
<dbReference type="Proteomes" id="UP000062833">
    <property type="component" value="Chromosome"/>
</dbReference>
<dbReference type="CDD" id="cd02440">
    <property type="entry name" value="AdoMet_MTases"/>
    <property type="match status" value="1"/>
</dbReference>
<evidence type="ECO:0000256" key="3">
    <source>
        <dbReference type="ARBA" id="ARBA00022679"/>
    </source>
</evidence>
<accession>A0A0M4R1N1</accession>
<dbReference type="InterPro" id="IPR007848">
    <property type="entry name" value="Small_mtfrase_dom"/>
</dbReference>
<evidence type="ECO:0000256" key="1">
    <source>
        <dbReference type="ARBA" id="ARBA00012771"/>
    </source>
</evidence>
<dbReference type="PANTHER" id="PTHR18895:SF74">
    <property type="entry name" value="MTRF1L RELEASE FACTOR GLUTAMINE METHYLTRANSFERASE"/>
    <property type="match status" value="1"/>
</dbReference>
<proteinExistence type="predicted"/>
<keyword evidence="4" id="KW-0949">S-adenosyl-L-methionine</keyword>
<dbReference type="InterPro" id="IPR029063">
    <property type="entry name" value="SAM-dependent_MTases_sf"/>
</dbReference>
<dbReference type="GO" id="GO:0032259">
    <property type="term" value="P:methylation"/>
    <property type="evidence" value="ECO:0007669"/>
    <property type="project" value="UniProtKB-KW"/>
</dbReference>
<dbReference type="SUPFAM" id="SSF53335">
    <property type="entry name" value="S-adenosyl-L-methionine-dependent methyltransferases"/>
    <property type="match status" value="1"/>
</dbReference>
<organism evidence="7 8">
    <name type="scientific">Arthrobacter alpinus</name>
    <dbReference type="NCBI Taxonomy" id="656366"/>
    <lineage>
        <taxon>Bacteria</taxon>
        <taxon>Bacillati</taxon>
        <taxon>Actinomycetota</taxon>
        <taxon>Actinomycetes</taxon>
        <taxon>Micrococcales</taxon>
        <taxon>Micrococcaceae</taxon>
        <taxon>Arthrobacter</taxon>
    </lineage>
</organism>
<dbReference type="NCBIfam" id="TIGR03704">
    <property type="entry name" value="PrmC_rel_meth"/>
    <property type="match status" value="1"/>
</dbReference>
<dbReference type="InterPro" id="IPR004556">
    <property type="entry name" value="HemK-like"/>
</dbReference>
<dbReference type="NCBIfam" id="TIGR00536">
    <property type="entry name" value="hemK_fam"/>
    <property type="match status" value="1"/>
</dbReference>
<evidence type="ECO:0000313" key="8">
    <source>
        <dbReference type="Proteomes" id="UP000062833"/>
    </source>
</evidence>
<dbReference type="RefSeq" id="WP_062009561.1">
    <property type="nucleotide sequence ID" value="NZ_CP012677.1"/>
</dbReference>
<evidence type="ECO:0000259" key="6">
    <source>
        <dbReference type="Pfam" id="PF05175"/>
    </source>
</evidence>
<dbReference type="EMBL" id="CP012677">
    <property type="protein sequence ID" value="ALE94114.1"/>
    <property type="molecule type" value="Genomic_DNA"/>
</dbReference>
<name>A0A0M4R1N1_9MICC</name>
<dbReference type="EC" id="2.1.1.297" evidence="1"/>
<feature type="domain" description="Methyltransferase small" evidence="6">
    <location>
        <begin position="109"/>
        <end position="197"/>
    </location>
</feature>
<dbReference type="Pfam" id="PF05175">
    <property type="entry name" value="MTS"/>
    <property type="match status" value="1"/>
</dbReference>
<dbReference type="InterPro" id="IPR022446">
    <property type="entry name" value="MeTrfrase_put"/>
</dbReference>
<evidence type="ECO:0000313" key="7">
    <source>
        <dbReference type="EMBL" id="ALE94114.1"/>
    </source>
</evidence>
<keyword evidence="2" id="KW-0489">Methyltransferase</keyword>
<reference evidence="8" key="1">
    <citation type="submission" date="2015-09" db="EMBL/GenBank/DDBJ databases">
        <title>Complete genome of Arthrobacter alpinus strain R3.8.</title>
        <authorList>
            <person name="See-Too W.S."/>
            <person name="Chan K.G."/>
        </authorList>
    </citation>
    <scope>NUCLEOTIDE SEQUENCE [LARGE SCALE GENOMIC DNA]</scope>
    <source>
        <strain evidence="8">R3.8</strain>
    </source>
</reference>
<comment type="catalytic activity">
    <reaction evidence="5">
        <text>L-glutaminyl-[peptide chain release factor] + S-adenosyl-L-methionine = N(5)-methyl-L-glutaminyl-[peptide chain release factor] + S-adenosyl-L-homocysteine + H(+)</text>
        <dbReference type="Rhea" id="RHEA:42896"/>
        <dbReference type="Rhea" id="RHEA-COMP:10271"/>
        <dbReference type="Rhea" id="RHEA-COMP:10272"/>
        <dbReference type="ChEBI" id="CHEBI:15378"/>
        <dbReference type="ChEBI" id="CHEBI:30011"/>
        <dbReference type="ChEBI" id="CHEBI:57856"/>
        <dbReference type="ChEBI" id="CHEBI:59789"/>
        <dbReference type="ChEBI" id="CHEBI:61891"/>
        <dbReference type="EC" id="2.1.1.297"/>
    </reaction>
</comment>
<dbReference type="GO" id="GO:0102559">
    <property type="term" value="F:peptide chain release factor N(5)-glutamine methyltransferase activity"/>
    <property type="evidence" value="ECO:0007669"/>
    <property type="project" value="UniProtKB-EC"/>
</dbReference>
<dbReference type="InterPro" id="IPR050320">
    <property type="entry name" value="N5-glutamine_MTase"/>
</dbReference>
<dbReference type="AlphaFoldDB" id="A0A0M4R1N1"/>